<dbReference type="Proteomes" id="UP000719412">
    <property type="component" value="Unassembled WGS sequence"/>
</dbReference>
<comment type="caution">
    <text evidence="3">The sequence shown here is derived from an EMBL/GenBank/DDBJ whole genome shotgun (WGS) entry which is preliminary data.</text>
</comment>
<dbReference type="EMBL" id="JABDTM020026146">
    <property type="protein sequence ID" value="KAH0812309.1"/>
    <property type="molecule type" value="Genomic_DNA"/>
</dbReference>
<dbReference type="AlphaFoldDB" id="A0A8J6HCK5"/>
<evidence type="ECO:0000259" key="2">
    <source>
        <dbReference type="Pfam" id="PF16002"/>
    </source>
</evidence>
<name>A0A8J6HCK5_TENMO</name>
<reference evidence="3" key="2">
    <citation type="submission" date="2021-08" db="EMBL/GenBank/DDBJ databases">
        <authorList>
            <person name="Eriksson T."/>
        </authorList>
    </citation>
    <scope>NUCLEOTIDE SEQUENCE</scope>
    <source>
        <strain evidence="3">Stoneville</strain>
        <tissue evidence="3">Whole head</tissue>
    </source>
</reference>
<feature type="domain" description="Headcase middle" evidence="2">
    <location>
        <begin position="145"/>
        <end position="204"/>
    </location>
</feature>
<protein>
    <recommendedName>
        <fullName evidence="2">Headcase middle domain-containing protein</fullName>
    </recommendedName>
</protein>
<dbReference type="Pfam" id="PF16002">
    <property type="entry name" value="Headcase"/>
    <property type="match status" value="1"/>
</dbReference>
<reference evidence="3" key="1">
    <citation type="journal article" date="2020" name="J Insects Food Feed">
        <title>The yellow mealworm (Tenebrio molitor) genome: a resource for the emerging insects as food and feed industry.</title>
        <authorList>
            <person name="Eriksson T."/>
            <person name="Andere A."/>
            <person name="Kelstrup H."/>
            <person name="Emery V."/>
            <person name="Picard C."/>
        </authorList>
    </citation>
    <scope>NUCLEOTIDE SEQUENCE</scope>
    <source>
        <strain evidence="3">Stoneville</strain>
        <tissue evidence="3">Whole head</tissue>
    </source>
</reference>
<organism evidence="3 4">
    <name type="scientific">Tenebrio molitor</name>
    <name type="common">Yellow mealworm beetle</name>
    <dbReference type="NCBI Taxonomy" id="7067"/>
    <lineage>
        <taxon>Eukaryota</taxon>
        <taxon>Metazoa</taxon>
        <taxon>Ecdysozoa</taxon>
        <taxon>Arthropoda</taxon>
        <taxon>Hexapoda</taxon>
        <taxon>Insecta</taxon>
        <taxon>Pterygota</taxon>
        <taxon>Neoptera</taxon>
        <taxon>Endopterygota</taxon>
        <taxon>Coleoptera</taxon>
        <taxon>Polyphaga</taxon>
        <taxon>Cucujiformia</taxon>
        <taxon>Tenebrionidae</taxon>
        <taxon>Tenebrio</taxon>
    </lineage>
</organism>
<sequence length="313" mass="35587">MQRLFLVELNERIVAKNVESKSYENGKLATLENNRMAVMIKAGSIYLRSPEDNPSQFYTHTAASQRYKSEHGRNEFQQPRRIFLKVRNKYALTRCADWEDAVRPDAGGMNPAEYGEESGASQLFRSYASSQLQTSTPTTGQVGGGANGIFTRRLDFSSFNALPKNKLNSYQIKLMYLFAKNSPLNMVKMVEFNRASHKNKRRKCIDTEMLKFGNFLSGESVNLETVKEGCRIILCKPRVIALLDQTIIPLDFSQPVTRTTQDVADMMAPRFRRRTLWPFVIQNVLGHQGLECSYATPPSRREPSDSTNPHGDR</sequence>
<dbReference type="InterPro" id="IPR031947">
    <property type="entry name" value="Headcase_mid"/>
</dbReference>
<feature type="region of interest" description="Disordered" evidence="1">
    <location>
        <begin position="292"/>
        <end position="313"/>
    </location>
</feature>
<evidence type="ECO:0000256" key="1">
    <source>
        <dbReference type="SAM" id="MobiDB-lite"/>
    </source>
</evidence>
<gene>
    <name evidence="3" type="ORF">GEV33_010481</name>
</gene>
<proteinExistence type="predicted"/>
<feature type="compositionally biased region" description="Basic and acidic residues" evidence="1">
    <location>
        <begin position="299"/>
        <end position="313"/>
    </location>
</feature>
<accession>A0A8J6HCK5</accession>
<evidence type="ECO:0000313" key="4">
    <source>
        <dbReference type="Proteomes" id="UP000719412"/>
    </source>
</evidence>
<evidence type="ECO:0000313" key="3">
    <source>
        <dbReference type="EMBL" id="KAH0812309.1"/>
    </source>
</evidence>
<keyword evidence="4" id="KW-1185">Reference proteome</keyword>